<evidence type="ECO:0000313" key="3">
    <source>
        <dbReference type="Proteomes" id="UP000268084"/>
    </source>
</evidence>
<accession>A0A3G8ZKP1</accession>
<dbReference type="Proteomes" id="UP000268084">
    <property type="component" value="Chromosome"/>
</dbReference>
<evidence type="ECO:0000313" key="2">
    <source>
        <dbReference type="EMBL" id="AZI57748.1"/>
    </source>
</evidence>
<dbReference type="AlphaFoldDB" id="A0A3G8ZKP1"/>
<keyword evidence="3" id="KW-1185">Reference proteome</keyword>
<feature type="signal peptide" evidence="1">
    <location>
        <begin position="1"/>
        <end position="23"/>
    </location>
</feature>
<dbReference type="EMBL" id="CP034170">
    <property type="protein sequence ID" value="AZI57748.1"/>
    <property type="molecule type" value="Genomic_DNA"/>
</dbReference>
<reference evidence="2 3" key="1">
    <citation type="submission" date="2018-11" db="EMBL/GenBank/DDBJ databases">
        <authorList>
            <person name="Da X."/>
        </authorList>
    </citation>
    <scope>NUCLEOTIDE SEQUENCE [LARGE SCALE GENOMIC DNA]</scope>
    <source>
        <strain evidence="2 3">S14-144</strain>
    </source>
</reference>
<name>A0A3G8ZKP1_9ACTN</name>
<evidence type="ECO:0000256" key="1">
    <source>
        <dbReference type="SAM" id="SignalP"/>
    </source>
</evidence>
<dbReference type="OrthoDB" id="3742379at2"/>
<protein>
    <submittedName>
        <fullName evidence="2">Uncharacterized protein</fullName>
    </submittedName>
</protein>
<proteinExistence type="predicted"/>
<keyword evidence="1" id="KW-0732">Signal</keyword>
<organism evidence="2 3">
    <name type="scientific">Nakamurella antarctica</name>
    <dbReference type="NCBI Taxonomy" id="1902245"/>
    <lineage>
        <taxon>Bacteria</taxon>
        <taxon>Bacillati</taxon>
        <taxon>Actinomycetota</taxon>
        <taxon>Actinomycetes</taxon>
        <taxon>Nakamurellales</taxon>
        <taxon>Nakamurellaceae</taxon>
        <taxon>Nakamurella</taxon>
    </lineage>
</organism>
<feature type="chain" id="PRO_5018270379" evidence="1">
    <location>
        <begin position="24"/>
        <end position="300"/>
    </location>
</feature>
<gene>
    <name evidence="2" type="ORF">EH165_05885</name>
</gene>
<reference evidence="2 3" key="2">
    <citation type="submission" date="2018-12" db="EMBL/GenBank/DDBJ databases">
        <title>Nakamurella antarcticus sp. nov., isolated from Antarctica South Shetland Islands soil.</title>
        <authorList>
            <person name="Peng F."/>
        </authorList>
    </citation>
    <scope>NUCLEOTIDE SEQUENCE [LARGE SCALE GENOMIC DNA]</scope>
    <source>
        <strain evidence="2 3">S14-144</strain>
    </source>
</reference>
<dbReference type="RefSeq" id="WP_124798453.1">
    <property type="nucleotide sequence ID" value="NZ_CP034170.1"/>
</dbReference>
<sequence length="300" mass="30884">MRTLVGLVVILLTTLLFTLTAAADEIITSTGSGKEGTYNVSVGKTAGKVATPDAATAAQSPEEANSLGGIIDNLHLACVVNAAGGTQSEACAAAQIAFDCTYDGGFPDLVGTAADPCAAVPVVPTVTAEQLAEQAFGQLKLPSPRLNFGPDPAKIAVKYTTWLWMDNAQQRTVSVSAGGITVTATASVSTTSWDMGEPVDPAVPSVKADPVVCAGPGVAPPLSVNELSSAPCGYTYAWRSTAERTNGQRAWPVTVTAAWDVRWESNTGLSGSTTLTTQNTASTYVGQWNVELVPPPIAVR</sequence>
<dbReference type="KEGG" id="nak:EH165_05885"/>